<evidence type="ECO:0008006" key="3">
    <source>
        <dbReference type="Google" id="ProtNLM"/>
    </source>
</evidence>
<organism evidence="1 2">
    <name type="scientific">Aquisphaera giovannonii</name>
    <dbReference type="NCBI Taxonomy" id="406548"/>
    <lineage>
        <taxon>Bacteria</taxon>
        <taxon>Pseudomonadati</taxon>
        <taxon>Planctomycetota</taxon>
        <taxon>Planctomycetia</taxon>
        <taxon>Isosphaerales</taxon>
        <taxon>Isosphaeraceae</taxon>
        <taxon>Aquisphaera</taxon>
    </lineage>
</organism>
<accession>A0A5B9W1K1</accession>
<dbReference type="GO" id="GO:0003677">
    <property type="term" value="F:DNA binding"/>
    <property type="evidence" value="ECO:0007669"/>
    <property type="project" value="InterPro"/>
</dbReference>
<dbReference type="Proteomes" id="UP000324233">
    <property type="component" value="Chromosome"/>
</dbReference>
<dbReference type="AlphaFoldDB" id="A0A5B9W1K1"/>
<proteinExistence type="predicted"/>
<dbReference type="Gene3D" id="1.10.260.40">
    <property type="entry name" value="lambda repressor-like DNA-binding domains"/>
    <property type="match status" value="1"/>
</dbReference>
<protein>
    <recommendedName>
        <fullName evidence="3">HTH cro/C1-type domain-containing protein</fullName>
    </recommendedName>
</protein>
<name>A0A5B9W1K1_9BACT</name>
<dbReference type="InterPro" id="IPR010982">
    <property type="entry name" value="Lambda_DNA-bd_dom_sf"/>
</dbReference>
<evidence type="ECO:0000313" key="2">
    <source>
        <dbReference type="Proteomes" id="UP000324233"/>
    </source>
</evidence>
<dbReference type="OrthoDB" id="284645at2"/>
<gene>
    <name evidence="1" type="ORF">OJF2_26720</name>
</gene>
<sequence>MNKSPSNSEWLEIKAGLARRVREIREDLYGEHGGPLMAEALQIPFRTWLNYENGCTIPAPSILRFIEHTQANPHWLLTGRGPKYQIAAATN</sequence>
<reference evidence="1 2" key="1">
    <citation type="submission" date="2019-08" db="EMBL/GenBank/DDBJ databases">
        <title>Deep-cultivation of Planctomycetes and their phenomic and genomic characterization uncovers novel biology.</title>
        <authorList>
            <person name="Wiegand S."/>
            <person name="Jogler M."/>
            <person name="Boedeker C."/>
            <person name="Pinto D."/>
            <person name="Vollmers J."/>
            <person name="Rivas-Marin E."/>
            <person name="Kohn T."/>
            <person name="Peeters S.H."/>
            <person name="Heuer A."/>
            <person name="Rast P."/>
            <person name="Oberbeckmann S."/>
            <person name="Bunk B."/>
            <person name="Jeske O."/>
            <person name="Meyerdierks A."/>
            <person name="Storesund J.E."/>
            <person name="Kallscheuer N."/>
            <person name="Luecker S."/>
            <person name="Lage O.M."/>
            <person name="Pohl T."/>
            <person name="Merkel B.J."/>
            <person name="Hornburger P."/>
            <person name="Mueller R.-W."/>
            <person name="Bruemmer F."/>
            <person name="Labrenz M."/>
            <person name="Spormann A.M."/>
            <person name="Op den Camp H."/>
            <person name="Overmann J."/>
            <person name="Amann R."/>
            <person name="Jetten M.S.M."/>
            <person name="Mascher T."/>
            <person name="Medema M.H."/>
            <person name="Devos D.P."/>
            <person name="Kaster A.-K."/>
            <person name="Ovreas L."/>
            <person name="Rohde M."/>
            <person name="Galperin M.Y."/>
            <person name="Jogler C."/>
        </authorList>
    </citation>
    <scope>NUCLEOTIDE SEQUENCE [LARGE SCALE GENOMIC DNA]</scope>
    <source>
        <strain evidence="1 2">OJF2</strain>
    </source>
</reference>
<dbReference type="EMBL" id="CP042997">
    <property type="protein sequence ID" value="QEH34137.1"/>
    <property type="molecule type" value="Genomic_DNA"/>
</dbReference>
<dbReference type="KEGG" id="agv:OJF2_26720"/>
<evidence type="ECO:0000313" key="1">
    <source>
        <dbReference type="EMBL" id="QEH34137.1"/>
    </source>
</evidence>
<dbReference type="RefSeq" id="WP_148594103.1">
    <property type="nucleotide sequence ID" value="NZ_CP042997.1"/>
</dbReference>
<keyword evidence="2" id="KW-1185">Reference proteome</keyword>